<gene>
    <name evidence="7" type="ORF">RM572_16855</name>
</gene>
<dbReference type="GO" id="GO:0016787">
    <property type="term" value="F:hydrolase activity"/>
    <property type="evidence" value="ECO:0007669"/>
    <property type="project" value="UniProtKB-KW"/>
</dbReference>
<evidence type="ECO:0000256" key="2">
    <source>
        <dbReference type="ARBA" id="ARBA00023295"/>
    </source>
</evidence>
<accession>A0ABU2NUM3</accession>
<evidence type="ECO:0000256" key="5">
    <source>
        <dbReference type="SAM" id="SignalP"/>
    </source>
</evidence>
<dbReference type="InterPro" id="IPR017853">
    <property type="entry name" value="GH"/>
</dbReference>
<dbReference type="EMBL" id="JAVREQ010000014">
    <property type="protein sequence ID" value="MDT0380425.1"/>
    <property type="molecule type" value="Genomic_DNA"/>
</dbReference>
<comment type="similarity">
    <text evidence="3">Belongs to the glycosyl hydrolase 26 family.</text>
</comment>
<reference evidence="8" key="1">
    <citation type="submission" date="2023-07" db="EMBL/GenBank/DDBJ databases">
        <title>30 novel species of actinomycetes from the DSMZ collection.</title>
        <authorList>
            <person name="Nouioui I."/>
        </authorList>
    </citation>
    <scope>NUCLEOTIDE SEQUENCE [LARGE SCALE GENOMIC DNA]</scope>
    <source>
        <strain evidence="8">DSM 42041</strain>
    </source>
</reference>
<dbReference type="InterPro" id="IPR022790">
    <property type="entry name" value="GH26_dom"/>
</dbReference>
<evidence type="ECO:0000256" key="3">
    <source>
        <dbReference type="PROSITE-ProRule" id="PRU01100"/>
    </source>
</evidence>
<evidence type="ECO:0000256" key="1">
    <source>
        <dbReference type="ARBA" id="ARBA00022801"/>
    </source>
</evidence>
<dbReference type="SUPFAM" id="SSF51445">
    <property type="entry name" value="(Trans)glycosidases"/>
    <property type="match status" value="1"/>
</dbReference>
<name>A0ABU2NUM3_9ACTN</name>
<dbReference type="Pfam" id="PF02156">
    <property type="entry name" value="Glyco_hydro_26"/>
    <property type="match status" value="1"/>
</dbReference>
<feature type="region of interest" description="Disordered" evidence="4">
    <location>
        <begin position="27"/>
        <end position="88"/>
    </location>
</feature>
<feature type="signal peptide" evidence="5">
    <location>
        <begin position="1"/>
        <end position="23"/>
    </location>
</feature>
<keyword evidence="2 3" id="KW-0326">Glycosidase</keyword>
<evidence type="ECO:0000259" key="6">
    <source>
        <dbReference type="PROSITE" id="PS51764"/>
    </source>
</evidence>
<evidence type="ECO:0000313" key="7">
    <source>
        <dbReference type="EMBL" id="MDT0380425.1"/>
    </source>
</evidence>
<keyword evidence="1 3" id="KW-0378">Hydrolase</keyword>
<evidence type="ECO:0000256" key="4">
    <source>
        <dbReference type="SAM" id="MobiDB-lite"/>
    </source>
</evidence>
<feature type="compositionally biased region" description="Acidic residues" evidence="4">
    <location>
        <begin position="68"/>
        <end position="80"/>
    </location>
</feature>
<dbReference type="Proteomes" id="UP001183414">
    <property type="component" value="Unassembled WGS sequence"/>
</dbReference>
<feature type="domain" description="GH26" evidence="6">
    <location>
        <begin position="34"/>
        <end position="373"/>
    </location>
</feature>
<feature type="compositionally biased region" description="Low complexity" evidence="4">
    <location>
        <begin position="45"/>
        <end position="54"/>
    </location>
</feature>
<dbReference type="RefSeq" id="WP_311674180.1">
    <property type="nucleotide sequence ID" value="NZ_JAVREQ010000014.1"/>
</dbReference>
<proteinExistence type="inferred from homology"/>
<feature type="chain" id="PRO_5045253072" evidence="5">
    <location>
        <begin position="24"/>
        <end position="424"/>
    </location>
</feature>
<keyword evidence="8" id="KW-1185">Reference proteome</keyword>
<evidence type="ECO:0000313" key="8">
    <source>
        <dbReference type="Proteomes" id="UP001183414"/>
    </source>
</evidence>
<dbReference type="Gene3D" id="3.20.20.80">
    <property type="entry name" value="Glycosidases"/>
    <property type="match status" value="1"/>
</dbReference>
<feature type="active site" description="Nucleophile" evidence="3">
    <location>
        <position position="309"/>
    </location>
</feature>
<comment type="caution">
    <text evidence="7">The sequence shown here is derived from an EMBL/GenBank/DDBJ whole genome shotgun (WGS) entry which is preliminary data.</text>
</comment>
<keyword evidence="5" id="KW-0732">Signal</keyword>
<sequence length="424" mass="47839">MSHRRLVLTGTCIGAVTAGLLVATTTTTPENAPRDAQALSAVQRPPDQAPAGGPAPVGGGSAGRADPGDDEPGEEEDGLDLPDFGAFLGSGPEGVRRIEKMEKWLDGREPTVGHTYLPGDLWVNIEGKRRFLEPWAEWTREKDDRMFVLNVPMLERNEGDLPDEAVDHLLRAGARGHFDHHFRRLGERLVDLGVEETVVVLGWEMNGTTYTSRCAPNPEAWKTYWRNIVSAMRSVPGQDFEFDFAPARGEDAIPWTQCYPGDRYVDIIGMDSYDQPPGTSFREQVNQPYGLKKQVEFAREHDKEISYPEWGLFRDGDNPEYMRKMLEWIRRHDPEYHTITDYCPHGVMQCGTNPEASDVFRELMTDVAELPDPFPTPPTEPEQEPDVPWWKPEPVEFCVDLGDWIQDLLDTEPLCFKFDGDLGL</sequence>
<feature type="active site" description="Proton donor" evidence="3">
    <location>
        <position position="204"/>
    </location>
</feature>
<dbReference type="PROSITE" id="PS51764">
    <property type="entry name" value="GH26"/>
    <property type="match status" value="1"/>
</dbReference>
<organism evidence="7 8">
    <name type="scientific">Streptomyces hazeniae</name>
    <dbReference type="NCBI Taxonomy" id="3075538"/>
    <lineage>
        <taxon>Bacteria</taxon>
        <taxon>Bacillati</taxon>
        <taxon>Actinomycetota</taxon>
        <taxon>Actinomycetes</taxon>
        <taxon>Kitasatosporales</taxon>
        <taxon>Streptomycetaceae</taxon>
        <taxon>Streptomyces</taxon>
    </lineage>
</organism>
<protein>
    <submittedName>
        <fullName evidence="7">Glycosyl hydrolase</fullName>
    </submittedName>
</protein>